<comment type="subunit">
    <text evidence="3">Heterodimer of two subunits, one of which binds GTP.</text>
</comment>
<dbReference type="InterPro" id="IPR005142">
    <property type="entry name" value="eRF1_3"/>
</dbReference>
<dbReference type="NCBIfam" id="TIGR03676">
    <property type="entry name" value="aRF1_eRF1"/>
    <property type="match status" value="1"/>
</dbReference>
<evidence type="ECO:0000256" key="1">
    <source>
        <dbReference type="ARBA" id="ARBA00004496"/>
    </source>
</evidence>
<dbReference type="InterPro" id="IPR005141">
    <property type="entry name" value="eRF1_2"/>
</dbReference>
<dbReference type="InterPro" id="IPR005140">
    <property type="entry name" value="eRF1_Pelota-like_N"/>
</dbReference>
<keyword evidence="6" id="KW-0648">Protein biosynthesis</keyword>
<dbReference type="InterPro" id="IPR004403">
    <property type="entry name" value="Peptide_chain-rel_eRF1/aRF1"/>
</dbReference>
<dbReference type="OMA" id="RYWARHN"/>
<comment type="similarity">
    <text evidence="2">Belongs to the eukaryotic release factor 1 family.</text>
</comment>
<dbReference type="FunFam" id="3.30.1330.30:FF:000032">
    <property type="entry name" value="Eukaryotic peptide chain release factor subunit 1"/>
    <property type="match status" value="1"/>
</dbReference>
<proteinExistence type="inferred from homology"/>
<dbReference type="FunFam" id="3.30.420.60:FF:000003">
    <property type="entry name" value="Peptide chain release factor subunit 1"/>
    <property type="match status" value="1"/>
</dbReference>
<keyword evidence="5" id="KW-0963">Cytoplasm</keyword>
<evidence type="ECO:0000259" key="7">
    <source>
        <dbReference type="SMART" id="SM01194"/>
    </source>
</evidence>
<dbReference type="AlphaFoldDB" id="A0A8S1L907"/>
<protein>
    <recommendedName>
        <fullName evidence="4">Eukaryotic peptide chain release factor subunit 1</fullName>
    </recommendedName>
</protein>
<evidence type="ECO:0000256" key="5">
    <source>
        <dbReference type="ARBA" id="ARBA00022490"/>
    </source>
</evidence>
<evidence type="ECO:0000256" key="6">
    <source>
        <dbReference type="ARBA" id="ARBA00022917"/>
    </source>
</evidence>
<dbReference type="SMART" id="SM01194">
    <property type="entry name" value="eRF1_1"/>
    <property type="match status" value="1"/>
</dbReference>
<dbReference type="PANTHER" id="PTHR10113">
    <property type="entry name" value="PEPTIDE CHAIN RELEASE FACTOR SUBUNIT 1"/>
    <property type="match status" value="1"/>
</dbReference>
<comment type="caution">
    <text evidence="8">The sequence shown here is derived from an EMBL/GenBank/DDBJ whole genome shotgun (WGS) entry which is preliminary data.</text>
</comment>
<evidence type="ECO:0000256" key="2">
    <source>
        <dbReference type="ARBA" id="ARBA00005326"/>
    </source>
</evidence>
<feature type="domain" description="eRF1/Pelota-like N-terminal" evidence="7">
    <location>
        <begin position="6"/>
        <end position="141"/>
    </location>
</feature>
<dbReference type="GO" id="GO:0005737">
    <property type="term" value="C:cytoplasm"/>
    <property type="evidence" value="ECO:0007669"/>
    <property type="project" value="UniProtKB-SubCell"/>
</dbReference>
<dbReference type="Pfam" id="PF03464">
    <property type="entry name" value="eRF1_2"/>
    <property type="match status" value="1"/>
</dbReference>
<evidence type="ECO:0000313" key="8">
    <source>
        <dbReference type="EMBL" id="CAD8064027.1"/>
    </source>
</evidence>
<evidence type="ECO:0000256" key="3">
    <source>
        <dbReference type="ARBA" id="ARBA00011520"/>
    </source>
</evidence>
<organism evidence="8 9">
    <name type="scientific">Paramecium primaurelia</name>
    <dbReference type="NCBI Taxonomy" id="5886"/>
    <lineage>
        <taxon>Eukaryota</taxon>
        <taxon>Sar</taxon>
        <taxon>Alveolata</taxon>
        <taxon>Ciliophora</taxon>
        <taxon>Intramacronucleata</taxon>
        <taxon>Oligohymenophorea</taxon>
        <taxon>Peniculida</taxon>
        <taxon>Parameciidae</taxon>
        <taxon>Paramecium</taxon>
    </lineage>
</organism>
<comment type="subcellular location">
    <subcellularLocation>
        <location evidence="1">Cytoplasm</location>
    </subcellularLocation>
</comment>
<name>A0A8S1L907_PARPR</name>
<dbReference type="Proteomes" id="UP000688137">
    <property type="component" value="Unassembled WGS sequence"/>
</dbReference>
<dbReference type="Pfam" id="PF03463">
    <property type="entry name" value="eRF1_1"/>
    <property type="match status" value="1"/>
</dbReference>
<gene>
    <name evidence="8" type="ORF">PPRIM_AZ9-3.1.T0350260</name>
</gene>
<evidence type="ECO:0000256" key="4">
    <source>
        <dbReference type="ARBA" id="ARBA00013382"/>
    </source>
</evidence>
<keyword evidence="9" id="KW-1185">Reference proteome</keyword>
<dbReference type="Pfam" id="PF03465">
    <property type="entry name" value="eRF1_3"/>
    <property type="match status" value="1"/>
</dbReference>
<reference evidence="8" key="1">
    <citation type="submission" date="2021-01" db="EMBL/GenBank/DDBJ databases">
        <authorList>
            <consortium name="Genoscope - CEA"/>
            <person name="William W."/>
        </authorList>
    </citation>
    <scope>NUCLEOTIDE SEQUENCE</scope>
</reference>
<accession>A0A8S1L907</accession>
<dbReference type="EMBL" id="CAJJDM010000034">
    <property type="protein sequence ID" value="CAD8064027.1"/>
    <property type="molecule type" value="Genomic_DNA"/>
</dbReference>
<evidence type="ECO:0000313" key="9">
    <source>
        <dbReference type="Proteomes" id="UP000688137"/>
    </source>
</evidence>
<sequence>MNQNQIKEQELEIEQFRLSKIIKSLNKLKVIGTSAVSLYIPPKKIISEITSRLNSQYSEAASIQDKVNRIAVQDSISGTILRLKKYNKAPESGLVLFSGLAEFEKGQKKIAYVIEPFRSLQLSLFYCDTYFHVEQLEPLLKLEPIYGFIIMDGNGALFGTVQGISKEILKQFNVDLPKKHNKGGQSSLRFSRIRYWARHNYLIKVSEQAKNCFIYDDKPIIKGLVLGGIADFKNKLAESPLLDKRLQPLIISIVDINYGGENGFNLAIQNSSEVLQNQKLLREKDLVSKFFLSLDLDNGMVVYGIVDTMKAIEQELIKQVICIQTLEYSIVECISKQTGLKSIKYLKGLDVYTQGSILEDNKGEQFIVSSCQDLVEYLAENYRLKGIELQLISDNSAEGYQFYKGFGGLAGFYRFSMKMQFNMDSDEEVWKSEDDEFI</sequence>
<dbReference type="GO" id="GO:0003747">
    <property type="term" value="F:translation release factor activity"/>
    <property type="evidence" value="ECO:0007669"/>
    <property type="project" value="InterPro"/>
</dbReference>